<evidence type="ECO:0000259" key="1">
    <source>
        <dbReference type="Pfam" id="PF25277"/>
    </source>
</evidence>
<organism evidence="2 3">
    <name type="scientific">Xylona heveae (strain CBS 132557 / TC161)</name>
    <dbReference type="NCBI Taxonomy" id="1328760"/>
    <lineage>
        <taxon>Eukaryota</taxon>
        <taxon>Fungi</taxon>
        <taxon>Dikarya</taxon>
        <taxon>Ascomycota</taxon>
        <taxon>Pezizomycotina</taxon>
        <taxon>Xylonomycetes</taxon>
        <taxon>Xylonales</taxon>
        <taxon>Xylonaceae</taxon>
        <taxon>Xylona</taxon>
    </lineage>
</organism>
<dbReference type="PANTHER" id="PTHR40620">
    <property type="entry name" value="RESISTANCE PROTEIN CRD2, PUTATIVE (AFU_ORTHOLOGUE AFUA_4G04318)-RELATED"/>
    <property type="match status" value="1"/>
</dbReference>
<proteinExistence type="predicted"/>
<dbReference type="EMBL" id="KV407458">
    <property type="protein sequence ID" value="KZF22778.1"/>
    <property type="molecule type" value="Genomic_DNA"/>
</dbReference>
<accession>A0A165GYY7</accession>
<dbReference type="PANTHER" id="PTHR40620:SF1">
    <property type="entry name" value="RESISTANCE PROTEIN CRD2, PUTATIVE (AFU_ORTHOLOGUE AFUA_4G04318)-RELATED"/>
    <property type="match status" value="1"/>
</dbReference>
<dbReference type="Proteomes" id="UP000076632">
    <property type="component" value="Unassembled WGS sequence"/>
</dbReference>
<dbReference type="Pfam" id="PF25277">
    <property type="entry name" value="DUF7871"/>
    <property type="match status" value="1"/>
</dbReference>
<dbReference type="RefSeq" id="XP_018188333.1">
    <property type="nucleotide sequence ID" value="XM_018332579.1"/>
</dbReference>
<reference evidence="2 3" key="1">
    <citation type="journal article" date="2016" name="Fungal Biol.">
        <title>The genome of Xylona heveae provides a window into fungal endophytism.</title>
        <authorList>
            <person name="Gazis R."/>
            <person name="Kuo A."/>
            <person name="Riley R."/>
            <person name="LaButti K."/>
            <person name="Lipzen A."/>
            <person name="Lin J."/>
            <person name="Amirebrahimi M."/>
            <person name="Hesse C.N."/>
            <person name="Spatafora J.W."/>
            <person name="Henrissat B."/>
            <person name="Hainaut M."/>
            <person name="Grigoriev I.V."/>
            <person name="Hibbett D.S."/>
        </authorList>
    </citation>
    <scope>NUCLEOTIDE SEQUENCE [LARGE SCALE GENOMIC DNA]</scope>
    <source>
        <strain evidence="2 3">TC161</strain>
    </source>
</reference>
<dbReference type="OMA" id="CTCEKAT"/>
<evidence type="ECO:0000313" key="2">
    <source>
        <dbReference type="EMBL" id="KZF22778.1"/>
    </source>
</evidence>
<dbReference type="OrthoDB" id="4140664at2759"/>
<sequence length="108" mass="11011">MVVPTTCCGRDGQGCICASEAKCSCGSHSALHCTCDKAATENTISGARCSCRARAQGQCNCHRAATENKTITGDACACGQRQAGACTCEKAVDGGLLPTETDFTTVKA</sequence>
<keyword evidence="3" id="KW-1185">Reference proteome</keyword>
<dbReference type="InParanoid" id="A0A165GYY7"/>
<feature type="domain" description="DUF7871" evidence="1">
    <location>
        <begin position="3"/>
        <end position="105"/>
    </location>
</feature>
<protein>
    <recommendedName>
        <fullName evidence="1">DUF7871 domain-containing protein</fullName>
    </recommendedName>
</protein>
<name>A0A165GYY7_XYLHT</name>
<dbReference type="InterPro" id="IPR057193">
    <property type="entry name" value="DUF7871"/>
</dbReference>
<dbReference type="GeneID" id="28897716"/>
<evidence type="ECO:0000313" key="3">
    <source>
        <dbReference type="Proteomes" id="UP000076632"/>
    </source>
</evidence>
<gene>
    <name evidence="2" type="ORF">L228DRAFT_247160</name>
</gene>
<dbReference type="AlphaFoldDB" id="A0A165GYY7"/>